<evidence type="ECO:0008006" key="5">
    <source>
        <dbReference type="Google" id="ProtNLM"/>
    </source>
</evidence>
<reference evidence="3 4" key="1">
    <citation type="journal article" date="2016" name="Nat. Commun.">
        <title>Thousands of microbial genomes shed light on interconnected biogeochemical processes in an aquifer system.</title>
        <authorList>
            <person name="Anantharaman K."/>
            <person name="Brown C.T."/>
            <person name="Hug L.A."/>
            <person name="Sharon I."/>
            <person name="Castelle C.J."/>
            <person name="Probst A.J."/>
            <person name="Thomas B.C."/>
            <person name="Singh A."/>
            <person name="Wilkins M.J."/>
            <person name="Karaoz U."/>
            <person name="Brodie E.L."/>
            <person name="Williams K.H."/>
            <person name="Hubbard S.S."/>
            <person name="Banfield J.F."/>
        </authorList>
    </citation>
    <scope>NUCLEOTIDE SEQUENCE [LARGE SCALE GENOMIC DNA]</scope>
</reference>
<feature type="chain" id="PRO_5009527500" description="Yip1 domain-containing protein" evidence="2">
    <location>
        <begin position="24"/>
        <end position="256"/>
    </location>
</feature>
<feature type="transmembrane region" description="Helical" evidence="1">
    <location>
        <begin position="180"/>
        <end position="203"/>
    </location>
</feature>
<organism evidence="3 4">
    <name type="scientific">Candidatus Nomurabacteria bacterium RIFCSPLOWO2_02_FULL_40_67</name>
    <dbReference type="NCBI Taxonomy" id="1801787"/>
    <lineage>
        <taxon>Bacteria</taxon>
        <taxon>Candidatus Nomuraibacteriota</taxon>
    </lineage>
</organism>
<dbReference type="InterPro" id="IPR043993">
    <property type="entry name" value="T4SS_pilin"/>
</dbReference>
<accession>A0A1F6Y5S9</accession>
<feature type="transmembrane region" description="Helical" evidence="1">
    <location>
        <begin position="79"/>
        <end position="101"/>
    </location>
</feature>
<feature type="transmembrane region" description="Helical" evidence="1">
    <location>
        <begin position="113"/>
        <end position="131"/>
    </location>
</feature>
<feature type="signal peptide" evidence="2">
    <location>
        <begin position="1"/>
        <end position="23"/>
    </location>
</feature>
<gene>
    <name evidence="3" type="ORF">A3I23_00380</name>
</gene>
<evidence type="ECO:0000313" key="3">
    <source>
        <dbReference type="EMBL" id="OGJ01737.1"/>
    </source>
</evidence>
<dbReference type="Proteomes" id="UP000177693">
    <property type="component" value="Unassembled WGS sequence"/>
</dbReference>
<keyword evidence="1" id="KW-0472">Membrane</keyword>
<evidence type="ECO:0000313" key="4">
    <source>
        <dbReference type="Proteomes" id="UP000177693"/>
    </source>
</evidence>
<comment type="caution">
    <text evidence="3">The sequence shown here is derived from an EMBL/GenBank/DDBJ whole genome shotgun (WGS) entry which is preliminary data.</text>
</comment>
<evidence type="ECO:0000256" key="1">
    <source>
        <dbReference type="SAM" id="Phobius"/>
    </source>
</evidence>
<keyword evidence="2" id="KW-0732">Signal</keyword>
<proteinExistence type="predicted"/>
<dbReference type="AlphaFoldDB" id="A0A1F6Y5S9"/>
<evidence type="ECO:0000256" key="2">
    <source>
        <dbReference type="SAM" id="SignalP"/>
    </source>
</evidence>
<feature type="transmembrane region" description="Helical" evidence="1">
    <location>
        <begin position="215"/>
        <end position="236"/>
    </location>
</feature>
<sequence length="256" mass="26956">MKKKLLFILILSMLFFIANVAKAADGYCDESPGLPQASCEAAGLHWIVVGSNGTTGSVCSSLKGIGNIICQIHQILNSIIPVLMALGVVYFVWGVVQYMIGGEEEAKKKGKEQIIYGLIGFSVIVGLWGLVNVVVNTFGLKGAAPAGLNISGATATSCGAIGTNFQGVLNYFTCIINNSVIPLIFALAVLMFVWGVVQFVINSDDEVKKTKGKQFMIWGIIALTVMVSVWGLVGILSSTFGVSGSVLPHVTPPGSP</sequence>
<protein>
    <recommendedName>
        <fullName evidence="5">Yip1 domain-containing protein</fullName>
    </recommendedName>
</protein>
<dbReference type="EMBL" id="MFVL01000012">
    <property type="protein sequence ID" value="OGJ01737.1"/>
    <property type="molecule type" value="Genomic_DNA"/>
</dbReference>
<name>A0A1F6Y5S9_9BACT</name>
<dbReference type="Pfam" id="PF18895">
    <property type="entry name" value="T4SS_pilin"/>
    <property type="match status" value="2"/>
</dbReference>
<keyword evidence="1" id="KW-1133">Transmembrane helix</keyword>
<keyword evidence="1" id="KW-0812">Transmembrane</keyword>